<dbReference type="PANTHER" id="PTHR47014">
    <property type="entry name" value="PLECKSTRIN HOMOLOGY DOMAIN-CONTAINING FAMILY S MEMBER 1"/>
    <property type="match status" value="1"/>
</dbReference>
<accession>A0A9Q1B0E3</accession>
<dbReference type="Proteomes" id="UP001142489">
    <property type="component" value="Unassembled WGS sequence"/>
</dbReference>
<organism evidence="2 3">
    <name type="scientific">Phrynocephalus forsythii</name>
    <dbReference type="NCBI Taxonomy" id="171643"/>
    <lineage>
        <taxon>Eukaryota</taxon>
        <taxon>Metazoa</taxon>
        <taxon>Chordata</taxon>
        <taxon>Craniata</taxon>
        <taxon>Vertebrata</taxon>
        <taxon>Euteleostomi</taxon>
        <taxon>Lepidosauria</taxon>
        <taxon>Squamata</taxon>
        <taxon>Bifurcata</taxon>
        <taxon>Unidentata</taxon>
        <taxon>Episquamata</taxon>
        <taxon>Toxicofera</taxon>
        <taxon>Iguania</taxon>
        <taxon>Acrodonta</taxon>
        <taxon>Agamidae</taxon>
        <taxon>Agaminae</taxon>
        <taxon>Phrynocephalus</taxon>
    </lineage>
</organism>
<dbReference type="AlphaFoldDB" id="A0A9Q1B0E3"/>
<evidence type="ECO:0000313" key="3">
    <source>
        <dbReference type="Proteomes" id="UP001142489"/>
    </source>
</evidence>
<protein>
    <recommendedName>
        <fullName evidence="4">Pleckstrin homology domain-containing family S member 1</fullName>
    </recommendedName>
</protein>
<feature type="region of interest" description="Disordered" evidence="1">
    <location>
        <begin position="81"/>
        <end position="100"/>
    </location>
</feature>
<dbReference type="EMBL" id="JAPFRF010000008">
    <property type="protein sequence ID" value="KAJ7325214.1"/>
    <property type="molecule type" value="Genomic_DNA"/>
</dbReference>
<proteinExistence type="predicted"/>
<evidence type="ECO:0000313" key="2">
    <source>
        <dbReference type="EMBL" id="KAJ7325214.1"/>
    </source>
</evidence>
<evidence type="ECO:0000256" key="1">
    <source>
        <dbReference type="SAM" id="MobiDB-lite"/>
    </source>
</evidence>
<sequence>MSVVKKMFKCQSTQVMTIGTVNRIFYLIGENSKQVEDWATFLYAVCTRIEKPELRGRSSSLPAAATTEDNLYPRNEFKEIETAASKKRPNSDPTPRDACEEDHIYESPRKLLLRLRHLTKAPLEEPLEENSKTESVYAYPRSVLAQSDDSFAEVTTVEQSSNSDEQKLRNDNEYMCMKELFSGMPEVDIQSPCTKNKSLIFPQSKEKSSSTYMPEDNPLKPTPLPRTSKPEKNSKISELSVVQLSIILSKITEDDQLEDVNIIFPRVDFINCLTLLEASGHICISQWRDQHHLGCVFHQGDYIVAVNDLHVKGIDEISLFTSRSTRKEVKLTVHRLPDSDILHAKGCKCI</sequence>
<feature type="region of interest" description="Disordered" evidence="1">
    <location>
        <begin position="56"/>
        <end position="75"/>
    </location>
</feature>
<dbReference type="OrthoDB" id="9048319at2759"/>
<feature type="region of interest" description="Disordered" evidence="1">
    <location>
        <begin position="200"/>
        <end position="232"/>
    </location>
</feature>
<dbReference type="PANTHER" id="PTHR47014:SF1">
    <property type="entry name" value="PLECKSTRIN HOMOLOGY DOMAIN-CONTAINING FAMILY S MEMBER 1"/>
    <property type="match status" value="1"/>
</dbReference>
<evidence type="ECO:0008006" key="4">
    <source>
        <dbReference type="Google" id="ProtNLM"/>
    </source>
</evidence>
<keyword evidence="3" id="KW-1185">Reference proteome</keyword>
<gene>
    <name evidence="2" type="ORF">JRQ81_018234</name>
</gene>
<reference evidence="2" key="1">
    <citation type="journal article" date="2023" name="DNA Res.">
        <title>Chromosome-level genome assembly of Phrynocephalus forsythii using third-generation DNA sequencing and Hi-C analysis.</title>
        <authorList>
            <person name="Qi Y."/>
            <person name="Zhao W."/>
            <person name="Zhao Y."/>
            <person name="Niu C."/>
            <person name="Cao S."/>
            <person name="Zhang Y."/>
        </authorList>
    </citation>
    <scope>NUCLEOTIDE SEQUENCE</scope>
    <source>
        <tissue evidence="2">Muscle</tissue>
    </source>
</reference>
<name>A0A9Q1B0E3_9SAUR</name>
<comment type="caution">
    <text evidence="2">The sequence shown here is derived from an EMBL/GenBank/DDBJ whole genome shotgun (WGS) entry which is preliminary data.</text>
</comment>
<dbReference type="InterPro" id="IPR042986">
    <property type="entry name" value="PLEKHS1"/>
</dbReference>